<evidence type="ECO:0000256" key="6">
    <source>
        <dbReference type="ARBA" id="ARBA00023155"/>
    </source>
</evidence>
<dbReference type="InterPro" id="IPR039162">
    <property type="entry name" value="HOPX"/>
</dbReference>
<dbReference type="InterPro" id="IPR009057">
    <property type="entry name" value="Homeodomain-like_sf"/>
</dbReference>
<comment type="subcellular location">
    <subcellularLocation>
        <location evidence="1 9 10">Nucleus</location>
    </subcellularLocation>
</comment>
<keyword evidence="7" id="KW-0804">Transcription</keyword>
<organism evidence="12 13">
    <name type="scientific">Octopus vulgaris</name>
    <name type="common">Common octopus</name>
    <dbReference type="NCBI Taxonomy" id="6645"/>
    <lineage>
        <taxon>Eukaryota</taxon>
        <taxon>Metazoa</taxon>
        <taxon>Spiralia</taxon>
        <taxon>Lophotrochozoa</taxon>
        <taxon>Mollusca</taxon>
        <taxon>Cephalopoda</taxon>
        <taxon>Coleoidea</taxon>
        <taxon>Octopodiformes</taxon>
        <taxon>Octopoda</taxon>
        <taxon>Incirrata</taxon>
        <taxon>Octopodidae</taxon>
        <taxon>Octopus</taxon>
    </lineage>
</organism>
<evidence type="ECO:0000256" key="9">
    <source>
        <dbReference type="PROSITE-ProRule" id="PRU00108"/>
    </source>
</evidence>
<evidence type="ECO:0000256" key="5">
    <source>
        <dbReference type="ARBA" id="ARBA00023015"/>
    </source>
</evidence>
<dbReference type="EMBL" id="OX597827">
    <property type="protein sequence ID" value="CAI9732524.1"/>
    <property type="molecule type" value="Genomic_DNA"/>
</dbReference>
<evidence type="ECO:0000259" key="11">
    <source>
        <dbReference type="PROSITE" id="PS50071"/>
    </source>
</evidence>
<evidence type="ECO:0000313" key="12">
    <source>
        <dbReference type="EMBL" id="CAI9732524.1"/>
    </source>
</evidence>
<evidence type="ECO:0000256" key="1">
    <source>
        <dbReference type="ARBA" id="ARBA00004123"/>
    </source>
</evidence>
<keyword evidence="6 9" id="KW-0371">Homeobox</keyword>
<keyword evidence="8 9" id="KW-0539">Nucleus</keyword>
<keyword evidence="5" id="KW-0805">Transcription regulation</keyword>
<dbReference type="PANTHER" id="PTHR21408:SF1">
    <property type="entry name" value="HOMEODOMAIN-ONLY PROTEIN"/>
    <property type="match status" value="1"/>
</dbReference>
<feature type="domain" description="Homeobox" evidence="11">
    <location>
        <begin position="17"/>
        <end position="69"/>
    </location>
</feature>
<reference evidence="12" key="1">
    <citation type="submission" date="2023-08" db="EMBL/GenBank/DDBJ databases">
        <authorList>
            <person name="Alioto T."/>
            <person name="Alioto T."/>
            <person name="Gomez Garrido J."/>
        </authorList>
    </citation>
    <scope>NUCLEOTIDE SEQUENCE</scope>
</reference>
<dbReference type="AlphaFoldDB" id="A0AA36BEE7"/>
<proteinExistence type="predicted"/>
<keyword evidence="9 10" id="KW-0238">DNA-binding</keyword>
<dbReference type="InterPro" id="IPR001356">
    <property type="entry name" value="HD"/>
</dbReference>
<evidence type="ECO:0000256" key="3">
    <source>
        <dbReference type="ARBA" id="ARBA00022473"/>
    </source>
</evidence>
<dbReference type="SUPFAM" id="SSF46689">
    <property type="entry name" value="Homeodomain-like"/>
    <property type="match status" value="1"/>
</dbReference>
<name>A0AA36BEE7_OCTVU</name>
<dbReference type="Proteomes" id="UP001162480">
    <property type="component" value="Chromosome 14"/>
</dbReference>
<dbReference type="PANTHER" id="PTHR21408">
    <property type="entry name" value="HOMEODOMAIN-ONLY PROTEIN"/>
    <property type="match status" value="1"/>
</dbReference>
<evidence type="ECO:0000313" key="13">
    <source>
        <dbReference type="Proteomes" id="UP001162480"/>
    </source>
</evidence>
<dbReference type="GO" id="GO:0005634">
    <property type="term" value="C:nucleus"/>
    <property type="evidence" value="ECO:0007669"/>
    <property type="project" value="UniProtKB-SubCell"/>
</dbReference>
<accession>A0AA36BEE7</accession>
<dbReference type="GO" id="GO:0030154">
    <property type="term" value="P:cell differentiation"/>
    <property type="evidence" value="ECO:0007669"/>
    <property type="project" value="InterPro"/>
</dbReference>
<dbReference type="GO" id="GO:0006357">
    <property type="term" value="P:regulation of transcription by RNA polymerase II"/>
    <property type="evidence" value="ECO:0007669"/>
    <property type="project" value="TreeGrafter"/>
</dbReference>
<feature type="DNA-binding region" description="Homeobox" evidence="9">
    <location>
        <begin position="19"/>
        <end position="70"/>
    </location>
</feature>
<dbReference type="PROSITE" id="PS50071">
    <property type="entry name" value="HOMEOBOX_2"/>
    <property type="match status" value="1"/>
</dbReference>
<dbReference type="GO" id="GO:0003677">
    <property type="term" value="F:DNA binding"/>
    <property type="evidence" value="ECO:0007669"/>
    <property type="project" value="UniProtKB-UniRule"/>
</dbReference>
<dbReference type="Pfam" id="PF00046">
    <property type="entry name" value="Homeodomain"/>
    <property type="match status" value="1"/>
</dbReference>
<protein>
    <recommendedName>
        <fullName evidence="2">Homeodomain-only protein</fullName>
    </recommendedName>
</protein>
<gene>
    <name evidence="12" type="ORF">OCTVUL_1B001962</name>
</gene>
<keyword evidence="4" id="KW-0678">Repressor</keyword>
<evidence type="ECO:0000256" key="8">
    <source>
        <dbReference type="ARBA" id="ARBA00023242"/>
    </source>
</evidence>
<keyword evidence="3" id="KW-0217">Developmental protein</keyword>
<evidence type="ECO:0000256" key="4">
    <source>
        <dbReference type="ARBA" id="ARBA00022491"/>
    </source>
</evidence>
<evidence type="ECO:0000256" key="2">
    <source>
        <dbReference type="ARBA" id="ARBA00021327"/>
    </source>
</evidence>
<dbReference type="Gene3D" id="1.10.10.60">
    <property type="entry name" value="Homeodomain-like"/>
    <property type="match status" value="1"/>
</dbReference>
<sequence>MAATIQAHLTPANLLPSVKDEQREILEKNFQANRNPSEFEVEIIATEVGLNSFDVKCWFQHRLACWRQQQGLPANGGSVTD</sequence>
<dbReference type="SMART" id="SM00389">
    <property type="entry name" value="HOX"/>
    <property type="match status" value="1"/>
</dbReference>
<dbReference type="CDD" id="cd00086">
    <property type="entry name" value="homeodomain"/>
    <property type="match status" value="1"/>
</dbReference>
<keyword evidence="13" id="KW-1185">Reference proteome</keyword>
<evidence type="ECO:0000256" key="10">
    <source>
        <dbReference type="RuleBase" id="RU000682"/>
    </source>
</evidence>
<evidence type="ECO:0000256" key="7">
    <source>
        <dbReference type="ARBA" id="ARBA00023163"/>
    </source>
</evidence>